<feature type="region of interest" description="Disordered" evidence="1">
    <location>
        <begin position="488"/>
        <end position="512"/>
    </location>
</feature>
<feature type="compositionally biased region" description="Polar residues" evidence="1">
    <location>
        <begin position="424"/>
        <end position="453"/>
    </location>
</feature>
<evidence type="ECO:0000256" key="1">
    <source>
        <dbReference type="SAM" id="MobiDB-lite"/>
    </source>
</evidence>
<dbReference type="Proteomes" id="UP000092583">
    <property type="component" value="Unassembled WGS sequence"/>
</dbReference>
<name>A0A1B9IGU2_9TREE</name>
<evidence type="ECO:0000313" key="3">
    <source>
        <dbReference type="EMBL" id="OCF54743.1"/>
    </source>
</evidence>
<feature type="transmembrane region" description="Helical" evidence="2">
    <location>
        <begin position="342"/>
        <end position="366"/>
    </location>
</feature>
<dbReference type="AlphaFoldDB" id="A0A1B9IGU2"/>
<dbReference type="Gene3D" id="2.60.120.260">
    <property type="entry name" value="Galactose-binding domain-like"/>
    <property type="match status" value="1"/>
</dbReference>
<feature type="compositionally biased region" description="Polar residues" evidence="1">
    <location>
        <begin position="610"/>
        <end position="627"/>
    </location>
</feature>
<keyword evidence="4" id="KW-1185">Reference proteome</keyword>
<dbReference type="EMBL" id="KI669469">
    <property type="protein sequence ID" value="OCF54743.1"/>
    <property type="molecule type" value="Genomic_DNA"/>
</dbReference>
<dbReference type="OrthoDB" id="2563669at2759"/>
<evidence type="ECO:0000256" key="2">
    <source>
        <dbReference type="SAM" id="Phobius"/>
    </source>
</evidence>
<keyword evidence="2" id="KW-0812">Transmembrane</keyword>
<reference evidence="4" key="2">
    <citation type="submission" date="2013-12" db="EMBL/GenBank/DDBJ databases">
        <title>Evolution of pathogenesis and genome organization in the Tremellales.</title>
        <authorList>
            <person name="Cuomo C."/>
            <person name="Litvintseva A."/>
            <person name="Heitman J."/>
            <person name="Chen Y."/>
            <person name="Sun S."/>
            <person name="Springer D."/>
            <person name="Dromer F."/>
            <person name="Young S."/>
            <person name="Zeng Q."/>
            <person name="Chapman S."/>
            <person name="Gujja S."/>
            <person name="Saif S."/>
            <person name="Birren B."/>
        </authorList>
    </citation>
    <scope>NUCLEOTIDE SEQUENCE [LARGE SCALE GENOMIC DNA]</scope>
    <source>
        <strain evidence="4">CBS 10435</strain>
    </source>
</reference>
<protein>
    <submittedName>
        <fullName evidence="3">Uncharacterized protein</fullName>
    </submittedName>
</protein>
<organism evidence="3 4">
    <name type="scientific">Kwoniella mangroviensis CBS 10435</name>
    <dbReference type="NCBI Taxonomy" id="1331196"/>
    <lineage>
        <taxon>Eukaryota</taxon>
        <taxon>Fungi</taxon>
        <taxon>Dikarya</taxon>
        <taxon>Basidiomycota</taxon>
        <taxon>Agaricomycotina</taxon>
        <taxon>Tremellomycetes</taxon>
        <taxon>Tremellales</taxon>
        <taxon>Cryptococcaceae</taxon>
        <taxon>Kwoniella</taxon>
    </lineage>
</organism>
<keyword evidence="2" id="KW-1133">Transmembrane helix</keyword>
<gene>
    <name evidence="3" type="ORF">L486_07877</name>
</gene>
<feature type="compositionally biased region" description="Pro residues" evidence="1">
    <location>
        <begin position="562"/>
        <end position="573"/>
    </location>
</feature>
<feature type="compositionally biased region" description="Polar residues" evidence="1">
    <location>
        <begin position="784"/>
        <end position="797"/>
    </location>
</feature>
<accession>A0A1B9IGU2</accession>
<feature type="region of interest" description="Disordered" evidence="1">
    <location>
        <begin position="756"/>
        <end position="803"/>
    </location>
</feature>
<feature type="region of interest" description="Disordered" evidence="1">
    <location>
        <begin position="296"/>
        <end position="315"/>
    </location>
</feature>
<evidence type="ECO:0000313" key="4">
    <source>
        <dbReference type="Proteomes" id="UP000092583"/>
    </source>
</evidence>
<feature type="compositionally biased region" description="Pro residues" evidence="1">
    <location>
        <begin position="403"/>
        <end position="422"/>
    </location>
</feature>
<sequence length="803" mass="87180">MNTFISASSPLFEYQPCKACNTSTGFSSGSDFTGRDYNGTESGMITQTGDTSVTFNCTGSGVSFDVSYSQRLNSSFTSSLIVNGSSSDASNGVRANGTSITNLPLGKHSFQLSFNRTSHQNNDEWVRVNGANCNVGYQMISSQTNTEIIDDSAWRTWKVYLTPGWNMLEEEGISNYIDLDQYQAELPTASRDYNGSISWTEQANAANEIHFTGSAVWVHGIVGDVAGSYEVVLDNVTQGVFNASGGPRVYNSILYHNSDLADTDHSILLRNLEQGKRLSFDRLVAMSGPNQVANYSSSLLPTSSSEPSSSASQLEVSSYYPNATGNNAQQQDNISTSLSGGAIAGIVVAASIVVAAFMITWIFACLKKRQDQRKNEQTELQDEREQREKSQTTFFRFSSRAPSPTPGHPFHPLPSPKQPQPQPLVTQQSQHPIPTPRKPTTSRLFNFSSPTPSLRSFIQNHTTASIVSEKDGRGSGTSFLKLNNNRFSRSAKHHHRNESNADTGSEILNPLGHGAKKSIAGLNISNPQRIRIHQYPTRMQREKSEDYLPSLASHTREVPLPDQSPPPPPPPETGPDDTPILPIRTDSIASSSTTNGRRETISPLVAALSGKTSSPLAELSRSASKRLTSPLGGVFTKRKGANPNPSPNEGGRRSSVADSLDTKRESKFGGGSIKTAKTEFDPDESGGDGIGILTMYATLPPGPASSQRNTAFDYSPNPDRYDEHDQAGQDNISGVGIALGSPMQDQNFQWEGNAQRMTDEMEEEEQFKPPTRRFLGLGDRPKSGVSNKSGKTVSSIGSGWRYM</sequence>
<feature type="region of interest" description="Disordered" evidence="1">
    <location>
        <begin position="556"/>
        <end position="685"/>
    </location>
</feature>
<keyword evidence="2" id="KW-0472">Membrane</keyword>
<feature type="compositionally biased region" description="Polar residues" evidence="1">
    <location>
        <begin position="391"/>
        <end position="402"/>
    </location>
</feature>
<feature type="compositionally biased region" description="Basic and acidic residues" evidence="1">
    <location>
        <begin position="376"/>
        <end position="390"/>
    </location>
</feature>
<proteinExistence type="predicted"/>
<reference evidence="3 4" key="1">
    <citation type="submission" date="2013-07" db="EMBL/GenBank/DDBJ databases">
        <title>The Genome Sequence of Kwoniella mangroviensis CBS10435.</title>
        <authorList>
            <consortium name="The Broad Institute Genome Sequencing Platform"/>
            <person name="Cuomo C."/>
            <person name="Litvintseva A."/>
            <person name="Chen Y."/>
            <person name="Heitman J."/>
            <person name="Sun S."/>
            <person name="Springer D."/>
            <person name="Dromer F."/>
            <person name="Young S.K."/>
            <person name="Zeng Q."/>
            <person name="Gargeya S."/>
            <person name="Fitzgerald M."/>
            <person name="Abouelleil A."/>
            <person name="Alvarado L."/>
            <person name="Berlin A.M."/>
            <person name="Chapman S.B."/>
            <person name="Dewar J."/>
            <person name="Goldberg J."/>
            <person name="Griggs A."/>
            <person name="Gujja S."/>
            <person name="Hansen M."/>
            <person name="Howarth C."/>
            <person name="Imamovic A."/>
            <person name="Larimer J."/>
            <person name="McCowan C."/>
            <person name="Murphy C."/>
            <person name="Pearson M."/>
            <person name="Priest M."/>
            <person name="Roberts A."/>
            <person name="Saif S."/>
            <person name="Shea T."/>
            <person name="Sykes S."/>
            <person name="Wortman J."/>
            <person name="Nusbaum C."/>
            <person name="Birren B."/>
        </authorList>
    </citation>
    <scope>NUCLEOTIDE SEQUENCE [LARGE SCALE GENOMIC DNA]</scope>
    <source>
        <strain evidence="3 4">CBS 10435</strain>
    </source>
</reference>
<feature type="region of interest" description="Disordered" evidence="1">
    <location>
        <begin position="376"/>
        <end position="453"/>
    </location>
</feature>